<dbReference type="EC" id="2.1.1.-" evidence="1"/>
<reference evidence="2" key="1">
    <citation type="submission" date="2023-07" db="EMBL/GenBank/DDBJ databases">
        <title>Study on multiphase classification of strain Alteromonas salexigens isolated from the Yellow Sea.</title>
        <authorList>
            <person name="Sun L."/>
        </authorList>
    </citation>
    <scope>NUCLEOTIDE SEQUENCE [LARGE SCALE GENOMIC DNA]</scope>
    <source>
        <strain evidence="2">ASW11-19</strain>
    </source>
</reference>
<organism evidence="1 2">
    <name type="scientific">Alteromonas salexigens</name>
    <dbReference type="NCBI Taxonomy" id="2982530"/>
    <lineage>
        <taxon>Bacteria</taxon>
        <taxon>Pseudomonadati</taxon>
        <taxon>Pseudomonadota</taxon>
        <taxon>Gammaproteobacteria</taxon>
        <taxon>Alteromonadales</taxon>
        <taxon>Alteromonadaceae</taxon>
        <taxon>Alteromonas/Salinimonas group</taxon>
        <taxon>Alteromonas</taxon>
    </lineage>
</organism>
<dbReference type="SUPFAM" id="SSF53335">
    <property type="entry name" value="S-adenosyl-L-methionine-dependent methyltransferases"/>
    <property type="match status" value="1"/>
</dbReference>
<keyword evidence="1" id="KW-0489">Methyltransferase</keyword>
<dbReference type="InterPro" id="IPR029063">
    <property type="entry name" value="SAM-dependent_MTases_sf"/>
</dbReference>
<dbReference type="CDD" id="cd02440">
    <property type="entry name" value="AdoMet_MTases"/>
    <property type="match status" value="1"/>
</dbReference>
<proteinExistence type="predicted"/>
<dbReference type="Proteomes" id="UP001209257">
    <property type="component" value="Unassembled WGS sequence"/>
</dbReference>
<keyword evidence="1" id="KW-0808">Transferase</keyword>
<name>A0ABT2VQC9_9ALTE</name>
<dbReference type="EMBL" id="JAOTJC010000008">
    <property type="protein sequence ID" value="MCU7555083.1"/>
    <property type="molecule type" value="Genomic_DNA"/>
</dbReference>
<dbReference type="Pfam" id="PF13578">
    <property type="entry name" value="Methyltransf_24"/>
    <property type="match status" value="1"/>
</dbReference>
<keyword evidence="2" id="KW-1185">Reference proteome</keyword>
<protein>
    <submittedName>
        <fullName evidence="1">Class I SAM-dependent methyltransferase</fullName>
        <ecNumber evidence="1">2.1.1.-</ecNumber>
    </submittedName>
</protein>
<dbReference type="GO" id="GO:0008168">
    <property type="term" value="F:methyltransferase activity"/>
    <property type="evidence" value="ECO:0007669"/>
    <property type="project" value="UniProtKB-KW"/>
</dbReference>
<dbReference type="GO" id="GO:0032259">
    <property type="term" value="P:methylation"/>
    <property type="evidence" value="ECO:0007669"/>
    <property type="project" value="UniProtKB-KW"/>
</dbReference>
<accession>A0ABT2VQC9</accession>
<evidence type="ECO:0000313" key="2">
    <source>
        <dbReference type="Proteomes" id="UP001209257"/>
    </source>
</evidence>
<sequence>MFWGKMTPEKGKEDVTRRHPDVLEMSKGEMFLAACMQVFRNAYGFVEATNEGLAKDSQGNPLPLYTYPAIEYLQQFDYREKRVFEFGSGASTLFWMARAKQVVSIENNPQWHQFVSQQTADNDNASVLLAQGDSFPFTLSDQDGEFDVIVVDGGGYRYDCAAQAVSKLAKGGVIILDNADWHHQTAAFLKQQGLLQVDMTGFKPCESHTSTTSLFLHREFDFPVAGDRQPAFGMGAKHLHSSDWDKPYAKKP</sequence>
<gene>
    <name evidence="1" type="ORF">OCL06_10785</name>
</gene>
<dbReference type="RefSeq" id="WP_262994395.1">
    <property type="nucleotide sequence ID" value="NZ_JAOTJC010000008.1"/>
</dbReference>
<comment type="caution">
    <text evidence="1">The sequence shown here is derived from an EMBL/GenBank/DDBJ whole genome shotgun (WGS) entry which is preliminary data.</text>
</comment>
<dbReference type="Gene3D" id="3.40.50.150">
    <property type="entry name" value="Vaccinia Virus protein VP39"/>
    <property type="match status" value="1"/>
</dbReference>
<evidence type="ECO:0000313" key="1">
    <source>
        <dbReference type="EMBL" id="MCU7555083.1"/>
    </source>
</evidence>